<dbReference type="InterPro" id="IPR017453">
    <property type="entry name" value="GCV_H_sub"/>
</dbReference>
<feature type="domain" description="Lipoyl-binding" evidence="5">
    <location>
        <begin position="22"/>
        <end position="104"/>
    </location>
</feature>
<dbReference type="Gene3D" id="2.40.50.100">
    <property type="match status" value="1"/>
</dbReference>
<comment type="subunit">
    <text evidence="3">The glycine cleavage system is composed of four proteins: P, T, L and H.</text>
</comment>
<dbReference type="GO" id="GO:0009249">
    <property type="term" value="P:protein lipoylation"/>
    <property type="evidence" value="ECO:0007669"/>
    <property type="project" value="TreeGrafter"/>
</dbReference>
<evidence type="ECO:0000256" key="1">
    <source>
        <dbReference type="ARBA" id="ARBA00009249"/>
    </source>
</evidence>
<feature type="modified residue" description="N6-lipoyllysine" evidence="3 4">
    <location>
        <position position="63"/>
    </location>
</feature>
<dbReference type="GO" id="GO:0005829">
    <property type="term" value="C:cytosol"/>
    <property type="evidence" value="ECO:0007669"/>
    <property type="project" value="TreeGrafter"/>
</dbReference>
<dbReference type="NCBIfam" id="TIGR00527">
    <property type="entry name" value="gcvH"/>
    <property type="match status" value="1"/>
</dbReference>
<dbReference type="InterPro" id="IPR002930">
    <property type="entry name" value="GCV_H"/>
</dbReference>
<proteinExistence type="inferred from homology"/>
<dbReference type="GO" id="GO:0005960">
    <property type="term" value="C:glycine cleavage complex"/>
    <property type="evidence" value="ECO:0007669"/>
    <property type="project" value="InterPro"/>
</dbReference>
<sequence>MNLPTELRYTREHVWIRPDGDVWLVGISDYAQDQLGEVAFVDLTAVDRHLAAGEEFGSVESVKSVNALYMPVAGTVLEKNPALEDNPTLVNVSCYGEGWLIRIKADDMAHLGALFDAEAYREQLR</sequence>
<evidence type="ECO:0000256" key="2">
    <source>
        <dbReference type="ARBA" id="ARBA00022823"/>
    </source>
</evidence>
<name>A0A2L1GR70_9BACT</name>
<dbReference type="PROSITE" id="PS50968">
    <property type="entry name" value="BIOTINYL_LIPOYL"/>
    <property type="match status" value="1"/>
</dbReference>
<comment type="similarity">
    <text evidence="1 3">Belongs to the GcvH family.</text>
</comment>
<reference evidence="6" key="1">
    <citation type="submission" date="2017-05" db="EMBL/GenBank/DDBJ databases">
        <authorList>
            <person name="Song R."/>
            <person name="Chenine A.L."/>
            <person name="Ruprecht R.M."/>
        </authorList>
    </citation>
    <scope>NUCLEOTIDE SEQUENCE</scope>
    <source>
        <strain evidence="6">ORNL</strain>
    </source>
</reference>
<dbReference type="InterPro" id="IPR033753">
    <property type="entry name" value="GCV_H/Fam206"/>
</dbReference>
<dbReference type="CDD" id="cd06848">
    <property type="entry name" value="GCS_H"/>
    <property type="match status" value="1"/>
</dbReference>
<evidence type="ECO:0000313" key="7">
    <source>
        <dbReference type="Proteomes" id="UP000239867"/>
    </source>
</evidence>
<dbReference type="InterPro" id="IPR003016">
    <property type="entry name" value="2-oxoA_DH_lipoyl-BS"/>
</dbReference>
<dbReference type="Proteomes" id="UP000239867">
    <property type="component" value="Chromosome"/>
</dbReference>
<evidence type="ECO:0000256" key="3">
    <source>
        <dbReference type="HAMAP-Rule" id="MF_00272"/>
    </source>
</evidence>
<dbReference type="SUPFAM" id="SSF51230">
    <property type="entry name" value="Single hybrid motif"/>
    <property type="match status" value="1"/>
</dbReference>
<dbReference type="PROSITE" id="PS00189">
    <property type="entry name" value="LIPOYL"/>
    <property type="match status" value="1"/>
</dbReference>
<dbReference type="InterPro" id="IPR000089">
    <property type="entry name" value="Biotin_lipoyl"/>
</dbReference>
<dbReference type="EMBL" id="CP021255">
    <property type="protein sequence ID" value="AVD72181.1"/>
    <property type="molecule type" value="Genomic_DNA"/>
</dbReference>
<keyword evidence="2 3" id="KW-0450">Lipoyl</keyword>
<dbReference type="RefSeq" id="WP_104937387.1">
    <property type="nucleotide sequence ID" value="NZ_CP021255.1"/>
</dbReference>
<dbReference type="GO" id="GO:0019464">
    <property type="term" value="P:glycine decarboxylation via glycine cleavage system"/>
    <property type="evidence" value="ECO:0007669"/>
    <property type="project" value="UniProtKB-UniRule"/>
</dbReference>
<protein>
    <recommendedName>
        <fullName evidence="3">Glycine cleavage system H protein</fullName>
    </recommendedName>
</protein>
<organism evidence="6 7">
    <name type="scientific">Desulfobulbus oralis</name>
    <dbReference type="NCBI Taxonomy" id="1986146"/>
    <lineage>
        <taxon>Bacteria</taxon>
        <taxon>Pseudomonadati</taxon>
        <taxon>Thermodesulfobacteriota</taxon>
        <taxon>Desulfobulbia</taxon>
        <taxon>Desulfobulbales</taxon>
        <taxon>Desulfobulbaceae</taxon>
        <taxon>Desulfobulbus</taxon>
    </lineage>
</organism>
<accession>A0A2L1GR70</accession>
<dbReference type="HAMAP" id="MF_00272">
    <property type="entry name" value="GcvH"/>
    <property type="match status" value="1"/>
</dbReference>
<dbReference type="OrthoDB" id="9796712at2"/>
<dbReference type="PANTHER" id="PTHR11715">
    <property type="entry name" value="GLYCINE CLEAVAGE SYSTEM H PROTEIN"/>
    <property type="match status" value="1"/>
</dbReference>
<evidence type="ECO:0000313" key="6">
    <source>
        <dbReference type="EMBL" id="AVD72181.1"/>
    </source>
</evidence>
<comment type="function">
    <text evidence="3">The glycine cleavage system catalyzes the degradation of glycine. The H protein shuttles the methylamine group of glycine from the P protein to the T protein.</text>
</comment>
<reference evidence="6" key="2">
    <citation type="journal article" date="2018" name="MBio">
        <title>Insights into the evolution of host association through the isolation and characterization of a novel human periodontal pathobiont, Desulfobulbus oralis.</title>
        <authorList>
            <person name="Cross K.L."/>
            <person name="Chirania P."/>
            <person name="Xiong W."/>
            <person name="Beall C.J."/>
            <person name="Elkins J.G."/>
            <person name="Giannone R.J."/>
            <person name="Griffen A.L."/>
            <person name="Guss A.M."/>
            <person name="Hettich R.L."/>
            <person name="Joshi S.S."/>
            <person name="Mokrzan E.M."/>
            <person name="Martin R.K."/>
            <person name="Zhulin I.B."/>
            <person name="Leys E.J."/>
            <person name="Podar M."/>
        </authorList>
    </citation>
    <scope>NUCLEOTIDE SEQUENCE [LARGE SCALE GENOMIC DNA]</scope>
    <source>
        <strain evidence="6">ORNL</strain>
    </source>
</reference>
<dbReference type="InterPro" id="IPR011053">
    <property type="entry name" value="Single_hybrid_motif"/>
</dbReference>
<comment type="cofactor">
    <cofactor evidence="3">
        <name>(R)-lipoate</name>
        <dbReference type="ChEBI" id="CHEBI:83088"/>
    </cofactor>
    <text evidence="3">Binds 1 lipoyl cofactor covalently.</text>
</comment>
<keyword evidence="7" id="KW-1185">Reference proteome</keyword>
<dbReference type="AlphaFoldDB" id="A0A2L1GR70"/>
<dbReference type="PANTHER" id="PTHR11715:SF3">
    <property type="entry name" value="GLYCINE CLEAVAGE SYSTEM H PROTEIN-RELATED"/>
    <property type="match status" value="1"/>
</dbReference>
<dbReference type="KEGG" id="deo:CAY53_01545"/>
<gene>
    <name evidence="3" type="primary">gcvH</name>
    <name evidence="6" type="ORF">CAY53_01545</name>
</gene>
<dbReference type="NCBIfam" id="NF002270">
    <property type="entry name" value="PRK01202.1"/>
    <property type="match status" value="1"/>
</dbReference>
<dbReference type="Pfam" id="PF01597">
    <property type="entry name" value="GCV_H"/>
    <property type="match status" value="1"/>
</dbReference>
<evidence type="ECO:0000256" key="4">
    <source>
        <dbReference type="PIRSR" id="PIRSR617453-50"/>
    </source>
</evidence>
<evidence type="ECO:0000259" key="5">
    <source>
        <dbReference type="PROSITE" id="PS50968"/>
    </source>
</evidence>